<proteinExistence type="predicted"/>
<protein>
    <recommendedName>
        <fullName evidence="5">Secreted protein</fullName>
    </recommendedName>
</protein>
<organism evidence="3 4">
    <name type="scientific">Devosia albogilva</name>
    <dbReference type="NCBI Taxonomy" id="429726"/>
    <lineage>
        <taxon>Bacteria</taxon>
        <taxon>Pseudomonadati</taxon>
        <taxon>Pseudomonadota</taxon>
        <taxon>Alphaproteobacteria</taxon>
        <taxon>Hyphomicrobiales</taxon>
        <taxon>Devosiaceae</taxon>
        <taxon>Devosia</taxon>
    </lineage>
</organism>
<evidence type="ECO:0000313" key="4">
    <source>
        <dbReference type="Proteomes" id="UP001597521"/>
    </source>
</evidence>
<keyword evidence="2" id="KW-0732">Signal</keyword>
<sequence length="121" mass="12318">MRFKSVVSAAALAASLGFAGVAHADTMVGAQNVTDVDLPRVQAYCDQLATGMDADSPTAGSIDVTETETDSSGDTSQTTDVDANADNGNDEPTLDLGQITLENCVDAGLVMEGEATTTTTN</sequence>
<feature type="chain" id="PRO_5047502761" description="Secreted protein" evidence="2">
    <location>
        <begin position="25"/>
        <end position="121"/>
    </location>
</feature>
<reference evidence="4" key="1">
    <citation type="journal article" date="2019" name="Int. J. Syst. Evol. Microbiol.">
        <title>The Global Catalogue of Microorganisms (GCM) 10K type strain sequencing project: providing services to taxonomists for standard genome sequencing and annotation.</title>
        <authorList>
            <consortium name="The Broad Institute Genomics Platform"/>
            <consortium name="The Broad Institute Genome Sequencing Center for Infectious Disease"/>
            <person name="Wu L."/>
            <person name="Ma J."/>
        </authorList>
    </citation>
    <scope>NUCLEOTIDE SEQUENCE [LARGE SCALE GENOMIC DNA]</scope>
    <source>
        <strain evidence="4">CCM 7427</strain>
    </source>
</reference>
<feature type="signal peptide" evidence="2">
    <location>
        <begin position="1"/>
        <end position="24"/>
    </location>
</feature>
<keyword evidence="4" id="KW-1185">Reference proteome</keyword>
<dbReference type="RefSeq" id="WP_386831587.1">
    <property type="nucleotide sequence ID" value="NZ_JBHUNP010000001.1"/>
</dbReference>
<evidence type="ECO:0000256" key="2">
    <source>
        <dbReference type="SAM" id="SignalP"/>
    </source>
</evidence>
<comment type="caution">
    <text evidence="3">The sequence shown here is derived from an EMBL/GenBank/DDBJ whole genome shotgun (WGS) entry which is preliminary data.</text>
</comment>
<accession>A0ABW5QGQ5</accession>
<name>A0ABW5QGQ5_9HYPH</name>
<dbReference type="Proteomes" id="UP001597521">
    <property type="component" value="Unassembled WGS sequence"/>
</dbReference>
<dbReference type="EMBL" id="JBHUNP010000001">
    <property type="protein sequence ID" value="MFD2646729.1"/>
    <property type="molecule type" value="Genomic_DNA"/>
</dbReference>
<evidence type="ECO:0008006" key="5">
    <source>
        <dbReference type="Google" id="ProtNLM"/>
    </source>
</evidence>
<feature type="compositionally biased region" description="Low complexity" evidence="1">
    <location>
        <begin position="72"/>
        <end position="82"/>
    </location>
</feature>
<evidence type="ECO:0000256" key="1">
    <source>
        <dbReference type="SAM" id="MobiDB-lite"/>
    </source>
</evidence>
<evidence type="ECO:0000313" key="3">
    <source>
        <dbReference type="EMBL" id="MFD2646729.1"/>
    </source>
</evidence>
<feature type="region of interest" description="Disordered" evidence="1">
    <location>
        <begin position="51"/>
        <end position="95"/>
    </location>
</feature>
<gene>
    <name evidence="3" type="ORF">ACFSX5_02860</name>
</gene>